<evidence type="ECO:0000256" key="5">
    <source>
        <dbReference type="NCBIfam" id="TIGR01378"/>
    </source>
</evidence>
<dbReference type="Gene3D" id="3.40.50.10240">
    <property type="entry name" value="Thiamin pyrophosphokinase, catalytic domain"/>
    <property type="match status" value="1"/>
</dbReference>
<dbReference type="eggNOG" id="COG1564">
    <property type="taxonomic scope" value="Bacteria"/>
</dbReference>
<proteinExistence type="predicted"/>
<dbReference type="Proteomes" id="UP000051236">
    <property type="component" value="Unassembled WGS sequence"/>
</dbReference>
<organism evidence="7 8">
    <name type="scientific">Agrilactobacillus composti DSM 18527 = JCM 14202</name>
    <dbReference type="NCBI Taxonomy" id="1423734"/>
    <lineage>
        <taxon>Bacteria</taxon>
        <taxon>Bacillati</taxon>
        <taxon>Bacillota</taxon>
        <taxon>Bacilli</taxon>
        <taxon>Lactobacillales</taxon>
        <taxon>Lactobacillaceae</taxon>
        <taxon>Agrilactobacillus</taxon>
    </lineage>
</organism>
<dbReference type="InterPro" id="IPR007371">
    <property type="entry name" value="TPK_catalytic"/>
</dbReference>
<dbReference type="PANTHER" id="PTHR41299:SF1">
    <property type="entry name" value="THIAMINE PYROPHOSPHOKINASE"/>
    <property type="match status" value="1"/>
</dbReference>
<dbReference type="CDD" id="cd07995">
    <property type="entry name" value="TPK"/>
    <property type="match status" value="1"/>
</dbReference>
<dbReference type="InterPro" id="IPR036759">
    <property type="entry name" value="TPK_catalytic_sf"/>
</dbReference>
<dbReference type="InterPro" id="IPR053149">
    <property type="entry name" value="TPK"/>
</dbReference>
<dbReference type="SMART" id="SM00983">
    <property type="entry name" value="TPK_B1_binding"/>
    <property type="match status" value="1"/>
</dbReference>
<evidence type="ECO:0000256" key="4">
    <source>
        <dbReference type="ARBA" id="ARBA00022840"/>
    </source>
</evidence>
<evidence type="ECO:0000313" key="7">
    <source>
        <dbReference type="EMBL" id="KRM35865.1"/>
    </source>
</evidence>
<dbReference type="PANTHER" id="PTHR41299">
    <property type="entry name" value="THIAMINE PYROPHOSPHOKINASE"/>
    <property type="match status" value="1"/>
</dbReference>
<accession>X0PE48</accession>
<dbReference type="GO" id="GO:0016301">
    <property type="term" value="F:kinase activity"/>
    <property type="evidence" value="ECO:0007669"/>
    <property type="project" value="UniProtKB-KW"/>
</dbReference>
<dbReference type="InterPro" id="IPR006282">
    <property type="entry name" value="Thi_PPkinase"/>
</dbReference>
<dbReference type="EMBL" id="AZGA01000011">
    <property type="protein sequence ID" value="KRM35865.1"/>
    <property type="molecule type" value="Genomic_DNA"/>
</dbReference>
<evidence type="ECO:0000313" key="8">
    <source>
        <dbReference type="Proteomes" id="UP000051236"/>
    </source>
</evidence>
<dbReference type="AlphaFoldDB" id="X0PE48"/>
<evidence type="ECO:0000256" key="3">
    <source>
        <dbReference type="ARBA" id="ARBA00022777"/>
    </source>
</evidence>
<dbReference type="SUPFAM" id="SSF63999">
    <property type="entry name" value="Thiamin pyrophosphokinase, catalytic domain"/>
    <property type="match status" value="1"/>
</dbReference>
<dbReference type="Pfam" id="PF04265">
    <property type="entry name" value="TPK_B1_binding"/>
    <property type="match status" value="1"/>
</dbReference>
<dbReference type="NCBIfam" id="TIGR01378">
    <property type="entry name" value="thi_PPkinase"/>
    <property type="match status" value="1"/>
</dbReference>
<feature type="domain" description="Thiamin pyrophosphokinase thiamin-binding" evidence="6">
    <location>
        <begin position="147"/>
        <end position="210"/>
    </location>
</feature>
<evidence type="ECO:0000259" key="6">
    <source>
        <dbReference type="SMART" id="SM00983"/>
    </source>
</evidence>
<keyword evidence="8" id="KW-1185">Reference proteome</keyword>
<comment type="caution">
    <text evidence="7">The sequence shown here is derived from an EMBL/GenBank/DDBJ whole genome shotgun (WGS) entry which is preliminary data.</text>
</comment>
<name>X0PE48_9LACO</name>
<dbReference type="GO" id="GO:0009229">
    <property type="term" value="P:thiamine diphosphate biosynthetic process"/>
    <property type="evidence" value="ECO:0007669"/>
    <property type="project" value="InterPro"/>
</dbReference>
<dbReference type="Pfam" id="PF04263">
    <property type="entry name" value="TPK_catalytic"/>
    <property type="match status" value="1"/>
</dbReference>
<keyword evidence="1" id="KW-0808">Transferase</keyword>
<reference evidence="7 8" key="1">
    <citation type="journal article" date="2015" name="Genome Announc.">
        <title>Expanding the biotechnology potential of lactobacilli through comparative genomics of 213 strains and associated genera.</title>
        <authorList>
            <person name="Sun Z."/>
            <person name="Harris H.M."/>
            <person name="McCann A."/>
            <person name="Guo C."/>
            <person name="Argimon S."/>
            <person name="Zhang W."/>
            <person name="Yang X."/>
            <person name="Jeffery I.B."/>
            <person name="Cooney J.C."/>
            <person name="Kagawa T.F."/>
            <person name="Liu W."/>
            <person name="Song Y."/>
            <person name="Salvetti E."/>
            <person name="Wrobel A."/>
            <person name="Rasinkangas P."/>
            <person name="Parkhill J."/>
            <person name="Rea M.C."/>
            <person name="O'Sullivan O."/>
            <person name="Ritari J."/>
            <person name="Douillard F.P."/>
            <person name="Paul Ross R."/>
            <person name="Yang R."/>
            <person name="Briner A.E."/>
            <person name="Felis G.E."/>
            <person name="de Vos W.M."/>
            <person name="Barrangou R."/>
            <person name="Klaenhammer T.R."/>
            <person name="Caufield P.W."/>
            <person name="Cui Y."/>
            <person name="Zhang H."/>
            <person name="O'Toole P.W."/>
        </authorList>
    </citation>
    <scope>NUCLEOTIDE SEQUENCE [LARGE SCALE GENOMIC DNA]</scope>
    <source>
        <strain evidence="7 8">DSM 18527</strain>
    </source>
</reference>
<sequence length="217" mass="24424">MKRINILVGGPEANWPQVLQTAPQSIPGDWLGVDRGTLRLLKLGLTPILAVGDFDSLDDAELKTIQQQVANIHYAKPEKDDTDSELGLSLAIKDLQADEIVLYGATGARIDHFLVNLFMILEPRFISHAEQIFIVDRRNTIQFFRPGHHELSQEVDKHYLAFTNLTPVTNFSIIDAKYRLSHVDLSYSQAFASNEFINSTVHFEFDSGVICTVQSRD</sequence>
<dbReference type="RefSeq" id="WP_035452458.1">
    <property type="nucleotide sequence ID" value="NZ_AZGA01000011.1"/>
</dbReference>
<gene>
    <name evidence="7" type="ORF">FC83_GL000893</name>
</gene>
<dbReference type="PATRIC" id="fig|1423734.3.peg.901"/>
<dbReference type="InterPro" id="IPR007373">
    <property type="entry name" value="Thiamin_PyroPKinase_B1-bd"/>
</dbReference>
<keyword evidence="4" id="KW-0067">ATP-binding</keyword>
<dbReference type="GO" id="GO:0030975">
    <property type="term" value="F:thiamine binding"/>
    <property type="evidence" value="ECO:0007669"/>
    <property type="project" value="InterPro"/>
</dbReference>
<dbReference type="GO" id="GO:0004788">
    <property type="term" value="F:thiamine diphosphokinase activity"/>
    <property type="evidence" value="ECO:0007669"/>
    <property type="project" value="UniProtKB-UniRule"/>
</dbReference>
<evidence type="ECO:0000256" key="2">
    <source>
        <dbReference type="ARBA" id="ARBA00022741"/>
    </source>
</evidence>
<dbReference type="STRING" id="1423734.FC83_GL000893"/>
<dbReference type="GO" id="GO:0006772">
    <property type="term" value="P:thiamine metabolic process"/>
    <property type="evidence" value="ECO:0007669"/>
    <property type="project" value="UniProtKB-UniRule"/>
</dbReference>
<protein>
    <recommendedName>
        <fullName evidence="5">Thiamine diphosphokinase</fullName>
        <ecNumber evidence="5">2.7.6.2</ecNumber>
    </recommendedName>
</protein>
<keyword evidence="3 7" id="KW-0418">Kinase</keyword>
<keyword evidence="2" id="KW-0547">Nucleotide-binding</keyword>
<dbReference type="GO" id="GO:0005524">
    <property type="term" value="F:ATP binding"/>
    <property type="evidence" value="ECO:0007669"/>
    <property type="project" value="UniProtKB-KW"/>
</dbReference>
<dbReference type="EC" id="2.7.6.2" evidence="5"/>
<dbReference type="OrthoDB" id="9804377at2"/>
<evidence type="ECO:0000256" key="1">
    <source>
        <dbReference type="ARBA" id="ARBA00022679"/>
    </source>
</evidence>